<dbReference type="InterPro" id="IPR036852">
    <property type="entry name" value="Peptidase_S8/S53_dom_sf"/>
</dbReference>
<reference evidence="8 9" key="1">
    <citation type="submission" date="2018-09" db="EMBL/GenBank/DDBJ databases">
        <title>Sphingomonas sp. DAC4.</title>
        <authorList>
            <person name="Seo T."/>
        </authorList>
    </citation>
    <scope>NUCLEOTIDE SEQUENCE [LARGE SCALE GENOMIC DNA]</scope>
    <source>
        <strain evidence="8 9">DAC4</strain>
    </source>
</reference>
<dbReference type="OrthoDB" id="5405281at2"/>
<keyword evidence="4 6" id="KW-0378">Hydrolase</keyword>
<keyword evidence="5 6" id="KW-0720">Serine protease</keyword>
<dbReference type="Pfam" id="PF00082">
    <property type="entry name" value="Peptidase_S8"/>
    <property type="match status" value="1"/>
</dbReference>
<dbReference type="InterPro" id="IPR023828">
    <property type="entry name" value="Peptidase_S8_Ser-AS"/>
</dbReference>
<dbReference type="SUPFAM" id="SSF52743">
    <property type="entry name" value="Subtilisin-like"/>
    <property type="match status" value="1"/>
</dbReference>
<dbReference type="GO" id="GO:0004252">
    <property type="term" value="F:serine-type endopeptidase activity"/>
    <property type="evidence" value="ECO:0007669"/>
    <property type="project" value="UniProtKB-UniRule"/>
</dbReference>
<feature type="active site" description="Charge relay system" evidence="6">
    <location>
        <position position="38"/>
    </location>
</feature>
<evidence type="ECO:0000256" key="6">
    <source>
        <dbReference type="PROSITE-ProRule" id="PRU01240"/>
    </source>
</evidence>
<comment type="caution">
    <text evidence="8">The sequence shown here is derived from an EMBL/GenBank/DDBJ whole genome shotgun (WGS) entry which is preliminary data.</text>
</comment>
<sequence length="709" mass="73216">MNYDTSEYRRSNGAVTAGAISAWQQGATGKGVKLAVIDSGINPALAEFSGRIGSASRDVAGNRALGDEDGHGTAVTATAAAARNDAQNIGVAFDATILSFRADQPGSCTDPAGDGCEFYDSAIAQGIDAARLAGARVINMSLGGSSPGSQLMSAMQRAVNAGIILVISAGNDGEDPAKGGNSDPFALVPAQTFPGQVIIAGSVGADDGAGGTNLNQLSTFSNRAGQGQNWYLAALGYRVRTIDHTGAGYLYSGTSFSAPVISGAVALVAQAFPNLTSAQIVDLLFRTADDLGSAGDDTVYGQGRLNITRAFQPVGTTSLAGTEVAVTNENTSSDMPEAGGDGGQEGLGAIILDGYSRAFAIDLAKGLKSAETRKPLARALSGIVRSSAVEGGPLSIAMTVAQRQGMPGMFDVARFGIGPDDARQSRLVAGSAIARLDSKTKAALGFSEGAKAIERKLTGAQAGAFLVARDISGDPGFNARRGMSMAMRRDLGFAGITVAMEQGRVWQEVRTSATNAPYRWSSVSLDRRFGGSNWVSLGLGRLDEKQTLLGGRMGALFGSGGSSSLFLDLEARHDFGSGLTATLAGRRGWTDFSSGKFATAAYSLDLTKSGVFGTDDRAGFRLSQPLRIERGGIGMMLPTGYDYATESETNSFSRLSFAPSGREIDAELSYSAIIGKGWIGGNLFIRREPGHVASADSDMGAAIRYSLGF</sequence>
<name>A0A418Q3C1_9SPHN</name>
<dbReference type="CDD" id="cd04848">
    <property type="entry name" value="Peptidases_S8_Autotransporter_serine_protease_like"/>
    <property type="match status" value="1"/>
</dbReference>
<feature type="active site" description="Charge relay system" evidence="6">
    <location>
        <position position="255"/>
    </location>
</feature>
<dbReference type="InterPro" id="IPR034061">
    <property type="entry name" value="Peptidases_S8_Autotransporter"/>
</dbReference>
<dbReference type="InterPro" id="IPR050131">
    <property type="entry name" value="Peptidase_S8_subtilisin-like"/>
</dbReference>
<feature type="active site" description="Charge relay system" evidence="6">
    <location>
        <position position="71"/>
    </location>
</feature>
<evidence type="ECO:0000256" key="5">
    <source>
        <dbReference type="ARBA" id="ARBA00022825"/>
    </source>
</evidence>
<accession>A0A418Q3C1</accession>
<keyword evidence="3" id="KW-0732">Signal</keyword>
<dbReference type="RefSeq" id="WP_119532311.1">
    <property type="nucleotide sequence ID" value="NZ_QXTF01000001.1"/>
</dbReference>
<dbReference type="Proteomes" id="UP000285023">
    <property type="component" value="Unassembled WGS sequence"/>
</dbReference>
<dbReference type="PANTHER" id="PTHR43806">
    <property type="entry name" value="PEPTIDASE S8"/>
    <property type="match status" value="1"/>
</dbReference>
<keyword evidence="9" id="KW-1185">Reference proteome</keyword>
<keyword evidence="2 6" id="KW-0645">Protease</keyword>
<dbReference type="EMBL" id="QXTF01000001">
    <property type="protein sequence ID" value="RIX32404.1"/>
    <property type="molecule type" value="Genomic_DNA"/>
</dbReference>
<feature type="domain" description="Peptidase S8/S53" evidence="7">
    <location>
        <begin position="29"/>
        <end position="303"/>
    </location>
</feature>
<proteinExistence type="inferred from homology"/>
<dbReference type="AlphaFoldDB" id="A0A418Q3C1"/>
<dbReference type="Gene3D" id="3.40.50.200">
    <property type="entry name" value="Peptidase S8/S53 domain"/>
    <property type="match status" value="1"/>
</dbReference>
<comment type="similarity">
    <text evidence="1 6">Belongs to the peptidase S8 family.</text>
</comment>
<evidence type="ECO:0000259" key="7">
    <source>
        <dbReference type="Pfam" id="PF00082"/>
    </source>
</evidence>
<evidence type="ECO:0000256" key="1">
    <source>
        <dbReference type="ARBA" id="ARBA00011073"/>
    </source>
</evidence>
<dbReference type="PRINTS" id="PR00723">
    <property type="entry name" value="SUBTILISIN"/>
</dbReference>
<dbReference type="InterPro" id="IPR000209">
    <property type="entry name" value="Peptidase_S8/S53_dom"/>
</dbReference>
<evidence type="ECO:0000256" key="3">
    <source>
        <dbReference type="ARBA" id="ARBA00022729"/>
    </source>
</evidence>
<gene>
    <name evidence="8" type="ORF">D3M59_05545</name>
</gene>
<dbReference type="InterPro" id="IPR015500">
    <property type="entry name" value="Peptidase_S8_subtilisin-rel"/>
</dbReference>
<evidence type="ECO:0000256" key="4">
    <source>
        <dbReference type="ARBA" id="ARBA00022801"/>
    </source>
</evidence>
<protein>
    <submittedName>
        <fullName evidence="8">Peptidase S8</fullName>
    </submittedName>
</protein>
<evidence type="ECO:0000313" key="8">
    <source>
        <dbReference type="EMBL" id="RIX32404.1"/>
    </source>
</evidence>
<dbReference type="PROSITE" id="PS00138">
    <property type="entry name" value="SUBTILASE_SER"/>
    <property type="match status" value="1"/>
</dbReference>
<dbReference type="PROSITE" id="PS51892">
    <property type="entry name" value="SUBTILASE"/>
    <property type="match status" value="1"/>
</dbReference>
<organism evidence="8 9">
    <name type="scientific">Sphingomonas edaphi</name>
    <dbReference type="NCBI Taxonomy" id="2315689"/>
    <lineage>
        <taxon>Bacteria</taxon>
        <taxon>Pseudomonadati</taxon>
        <taxon>Pseudomonadota</taxon>
        <taxon>Alphaproteobacteria</taxon>
        <taxon>Sphingomonadales</taxon>
        <taxon>Sphingomonadaceae</taxon>
        <taxon>Sphingomonas</taxon>
    </lineage>
</organism>
<evidence type="ECO:0000313" key="9">
    <source>
        <dbReference type="Proteomes" id="UP000285023"/>
    </source>
</evidence>
<dbReference type="GO" id="GO:0006508">
    <property type="term" value="P:proteolysis"/>
    <property type="evidence" value="ECO:0007669"/>
    <property type="project" value="UniProtKB-KW"/>
</dbReference>
<dbReference type="PANTHER" id="PTHR43806:SF11">
    <property type="entry name" value="CEREVISIN-RELATED"/>
    <property type="match status" value="1"/>
</dbReference>
<evidence type="ECO:0000256" key="2">
    <source>
        <dbReference type="ARBA" id="ARBA00022670"/>
    </source>
</evidence>